<name>A0A0C4ECZ2_MAGP6</name>
<feature type="compositionally biased region" description="Polar residues" evidence="1">
    <location>
        <begin position="112"/>
        <end position="135"/>
    </location>
</feature>
<evidence type="ECO:0000313" key="4">
    <source>
        <dbReference type="EnsemblFungi" id="MAPG_10581T0"/>
    </source>
</evidence>
<dbReference type="EMBL" id="ADBL01002363">
    <property type="status" value="NOT_ANNOTATED_CDS"/>
    <property type="molecule type" value="Genomic_DNA"/>
</dbReference>
<dbReference type="AlphaFoldDB" id="A0A0C4ECZ2"/>
<evidence type="ECO:0000313" key="5">
    <source>
        <dbReference type="Proteomes" id="UP000011715"/>
    </source>
</evidence>
<evidence type="ECO:0008006" key="6">
    <source>
        <dbReference type="Google" id="ProtNLM"/>
    </source>
</evidence>
<reference evidence="4" key="4">
    <citation type="journal article" date="2015" name="G3 (Bethesda)">
        <title>Genome sequences of three phytopathogenic species of the Magnaporthaceae family of fungi.</title>
        <authorList>
            <person name="Okagaki L.H."/>
            <person name="Nunes C.C."/>
            <person name="Sailsbery J."/>
            <person name="Clay B."/>
            <person name="Brown D."/>
            <person name="John T."/>
            <person name="Oh Y."/>
            <person name="Young N."/>
            <person name="Fitzgerald M."/>
            <person name="Haas B.J."/>
            <person name="Zeng Q."/>
            <person name="Young S."/>
            <person name="Adiconis X."/>
            <person name="Fan L."/>
            <person name="Levin J.Z."/>
            <person name="Mitchell T.K."/>
            <person name="Okubara P.A."/>
            <person name="Farman M.L."/>
            <person name="Kohn L.M."/>
            <person name="Birren B."/>
            <person name="Ma L.-J."/>
            <person name="Dean R.A."/>
        </authorList>
    </citation>
    <scope>NUCLEOTIDE SEQUENCE</scope>
    <source>
        <strain evidence="4">ATCC 64411 / 73-15</strain>
    </source>
</reference>
<proteinExistence type="predicted"/>
<dbReference type="EnsemblFungi" id="MAPG_10581T0">
    <property type="protein sequence ID" value="MAPG_10581T0"/>
    <property type="gene ID" value="MAPG_10581"/>
</dbReference>
<protein>
    <recommendedName>
        <fullName evidence="6">C2H2-type domain-containing protein</fullName>
    </recommendedName>
</protein>
<dbReference type="GO" id="GO:0003700">
    <property type="term" value="F:DNA-binding transcription factor activity"/>
    <property type="evidence" value="ECO:0007669"/>
    <property type="project" value="InterPro"/>
</dbReference>
<gene>
    <name evidence="3" type="ORF">MAPG_10581</name>
</gene>
<dbReference type="Proteomes" id="UP000011715">
    <property type="component" value="Unassembled WGS sequence"/>
</dbReference>
<feature type="signal peptide" evidence="2">
    <location>
        <begin position="1"/>
        <end position="20"/>
    </location>
</feature>
<reference evidence="5" key="2">
    <citation type="submission" date="2010-05" db="EMBL/GenBank/DDBJ databases">
        <title>The genome sequence of Magnaporthe poae strain ATCC 64411.</title>
        <authorList>
            <person name="Ma L.-J."/>
            <person name="Dead R."/>
            <person name="Young S."/>
            <person name="Zeng Q."/>
            <person name="Koehrsen M."/>
            <person name="Alvarado L."/>
            <person name="Berlin A."/>
            <person name="Chapman S.B."/>
            <person name="Chen Z."/>
            <person name="Freedman E."/>
            <person name="Gellesch M."/>
            <person name="Goldberg J."/>
            <person name="Griggs A."/>
            <person name="Gujja S."/>
            <person name="Heilman E.R."/>
            <person name="Heiman D."/>
            <person name="Hepburn T."/>
            <person name="Howarth C."/>
            <person name="Jen D."/>
            <person name="Larson L."/>
            <person name="Mehta T."/>
            <person name="Neiman D."/>
            <person name="Pearson M."/>
            <person name="Roberts A."/>
            <person name="Saif S."/>
            <person name="Shea T."/>
            <person name="Shenoy N."/>
            <person name="Sisk P."/>
            <person name="Stolte C."/>
            <person name="Sykes S."/>
            <person name="Walk T."/>
            <person name="White J."/>
            <person name="Yandava C."/>
            <person name="Haas B."/>
            <person name="Nusbaum C."/>
            <person name="Birren B."/>
        </authorList>
    </citation>
    <scope>NUCLEOTIDE SEQUENCE [LARGE SCALE GENOMIC DNA]</scope>
    <source>
        <strain evidence="5">ATCC 64411 / 73-15</strain>
    </source>
</reference>
<sequence length="514" mass="56566">MPRPLHFWGAVDKLLFCCLAFELPRPPRSPFCFPQTPQSLRPPTPPMRKNIHHHQRSPTSGKRFAMHYALNPVHKLDPLGARPMSPRSLCLEASPITSPSVVARHDGHDMESQNLHLQHQQPSQATQGQSLQLRHQQPSPNLYLQYQQLPQPTPSQNLQHQHHQPPQLPPASTKFRVEKPLPLAPVMAGTHSSTTTTATTAVALGETAGSGYSSQRRPLSVADLCTPADTGYSSESASPGARRPLSVADLCSASPSSPVPDEMNVEMAPEPTRTPRPTPQPDFPCIFAFAGCDSTFNSKRHWKRHVKTHHILPKYWVCRNGACLFVKSPVLVAAEAAAAAARLPLHMGFYCRLAPRFDVRAANPVSGTPPAYSISAISRVAARGSVFNRKDVYKYHVSRVHFPPHSWPDEQWWSDATSSAEKERCQLPKNLPCPTVGCPVVLADFDNWMEHLGVHLQMSIGQTDTIMAGINGETDHPLITWAAGSDVAIIARFCERWVLSHTILPIGEGGNIVA</sequence>
<dbReference type="EMBL" id="GL876975">
    <property type="protein sequence ID" value="KLU90729.1"/>
    <property type="molecule type" value="Genomic_DNA"/>
</dbReference>
<feature type="region of interest" description="Disordered" evidence="1">
    <location>
        <begin position="39"/>
        <end position="60"/>
    </location>
</feature>
<organism evidence="4 5">
    <name type="scientific">Magnaporthiopsis poae (strain ATCC 64411 / 73-15)</name>
    <name type="common">Kentucky bluegrass fungus</name>
    <name type="synonym">Magnaporthe poae</name>
    <dbReference type="NCBI Taxonomy" id="644358"/>
    <lineage>
        <taxon>Eukaryota</taxon>
        <taxon>Fungi</taxon>
        <taxon>Dikarya</taxon>
        <taxon>Ascomycota</taxon>
        <taxon>Pezizomycotina</taxon>
        <taxon>Sordariomycetes</taxon>
        <taxon>Sordariomycetidae</taxon>
        <taxon>Magnaporthales</taxon>
        <taxon>Magnaporthaceae</taxon>
        <taxon>Magnaporthiopsis</taxon>
    </lineage>
</organism>
<feature type="region of interest" description="Disordered" evidence="1">
    <location>
        <begin position="151"/>
        <end position="173"/>
    </location>
</feature>
<evidence type="ECO:0000313" key="3">
    <source>
        <dbReference type="EMBL" id="KLU90729.1"/>
    </source>
</evidence>
<dbReference type="OrthoDB" id="5388486at2759"/>
<keyword evidence="2" id="KW-0732">Signal</keyword>
<reference evidence="4" key="5">
    <citation type="submission" date="2015-06" db="UniProtKB">
        <authorList>
            <consortium name="EnsemblFungi"/>
        </authorList>
    </citation>
    <scope>IDENTIFICATION</scope>
    <source>
        <strain evidence="4">ATCC 64411</strain>
    </source>
</reference>
<evidence type="ECO:0000256" key="2">
    <source>
        <dbReference type="SAM" id="SignalP"/>
    </source>
</evidence>
<feature type="region of interest" description="Disordered" evidence="1">
    <location>
        <begin position="252"/>
        <end position="277"/>
    </location>
</feature>
<dbReference type="PANTHER" id="PTHR23225:SF2">
    <property type="entry name" value="AT09679P-RELATED"/>
    <property type="match status" value="1"/>
</dbReference>
<reference evidence="3" key="3">
    <citation type="submission" date="2011-03" db="EMBL/GenBank/DDBJ databases">
        <title>Annotation of Magnaporthe poae ATCC 64411.</title>
        <authorList>
            <person name="Ma L.-J."/>
            <person name="Dead R."/>
            <person name="Young S.K."/>
            <person name="Zeng Q."/>
            <person name="Gargeya S."/>
            <person name="Fitzgerald M."/>
            <person name="Haas B."/>
            <person name="Abouelleil A."/>
            <person name="Alvarado L."/>
            <person name="Arachchi H.M."/>
            <person name="Berlin A."/>
            <person name="Brown A."/>
            <person name="Chapman S.B."/>
            <person name="Chen Z."/>
            <person name="Dunbar C."/>
            <person name="Freedman E."/>
            <person name="Gearin G."/>
            <person name="Gellesch M."/>
            <person name="Goldberg J."/>
            <person name="Griggs A."/>
            <person name="Gujja S."/>
            <person name="Heiman D."/>
            <person name="Howarth C."/>
            <person name="Larson L."/>
            <person name="Lui A."/>
            <person name="MacDonald P.J.P."/>
            <person name="Mehta T."/>
            <person name="Montmayeur A."/>
            <person name="Murphy C."/>
            <person name="Neiman D."/>
            <person name="Pearson M."/>
            <person name="Priest M."/>
            <person name="Roberts A."/>
            <person name="Saif S."/>
            <person name="Shea T."/>
            <person name="Shenoy N."/>
            <person name="Sisk P."/>
            <person name="Stolte C."/>
            <person name="Sykes S."/>
            <person name="Yandava C."/>
            <person name="Wortman J."/>
            <person name="Nusbaum C."/>
            <person name="Birren B."/>
        </authorList>
    </citation>
    <scope>NUCLEOTIDE SEQUENCE</scope>
    <source>
        <strain evidence="3">ATCC 64411</strain>
    </source>
</reference>
<reference evidence="3" key="1">
    <citation type="submission" date="2010-05" db="EMBL/GenBank/DDBJ databases">
        <title>The Genome Sequence of Magnaporthe poae strain ATCC 64411.</title>
        <authorList>
            <consortium name="The Broad Institute Genome Sequencing Platform"/>
            <consortium name="Broad Institute Genome Sequencing Center for Infectious Disease"/>
            <person name="Ma L.-J."/>
            <person name="Dead R."/>
            <person name="Young S."/>
            <person name="Zeng Q."/>
            <person name="Koehrsen M."/>
            <person name="Alvarado L."/>
            <person name="Berlin A."/>
            <person name="Chapman S.B."/>
            <person name="Chen Z."/>
            <person name="Freedman E."/>
            <person name="Gellesch M."/>
            <person name="Goldberg J."/>
            <person name="Griggs A."/>
            <person name="Gujja S."/>
            <person name="Heilman E.R."/>
            <person name="Heiman D."/>
            <person name="Hepburn T."/>
            <person name="Howarth C."/>
            <person name="Jen D."/>
            <person name="Larson L."/>
            <person name="Mehta T."/>
            <person name="Neiman D."/>
            <person name="Pearson M."/>
            <person name="Roberts A."/>
            <person name="Saif S."/>
            <person name="Shea T."/>
            <person name="Shenoy N."/>
            <person name="Sisk P."/>
            <person name="Stolte C."/>
            <person name="Sykes S."/>
            <person name="Walk T."/>
            <person name="White J."/>
            <person name="Yandava C."/>
            <person name="Haas B."/>
            <person name="Nusbaum C."/>
            <person name="Birren B."/>
        </authorList>
    </citation>
    <scope>NUCLEOTIDE SEQUENCE</scope>
    <source>
        <strain evidence="3">ATCC 64411</strain>
    </source>
</reference>
<feature type="chain" id="PRO_5009385958" description="C2H2-type domain-containing protein" evidence="2">
    <location>
        <begin position="21"/>
        <end position="514"/>
    </location>
</feature>
<keyword evidence="5" id="KW-1185">Reference proteome</keyword>
<dbReference type="eggNOG" id="ENOG502S60G">
    <property type="taxonomic scope" value="Eukaryota"/>
</dbReference>
<feature type="region of interest" description="Disordered" evidence="1">
    <location>
        <begin position="111"/>
        <end position="135"/>
    </location>
</feature>
<dbReference type="STRING" id="644358.A0A0C4ECZ2"/>
<accession>A0A0C4ECZ2</accession>
<dbReference type="InterPro" id="IPR039970">
    <property type="entry name" value="TF_Grauzone"/>
</dbReference>
<dbReference type="VEuPathDB" id="FungiDB:MAPG_10581"/>
<dbReference type="PANTHER" id="PTHR23225">
    <property type="entry name" value="ZINC FINGER PROTEIN"/>
    <property type="match status" value="1"/>
</dbReference>
<evidence type="ECO:0000256" key="1">
    <source>
        <dbReference type="SAM" id="MobiDB-lite"/>
    </source>
</evidence>